<dbReference type="EMBL" id="WJQU01000001">
    <property type="protein sequence ID" value="KAJ6649127.1"/>
    <property type="molecule type" value="Genomic_DNA"/>
</dbReference>
<proteinExistence type="predicted"/>
<sequence length="459" mass="52233">MTEKKGRQTVGTSQAYAKNCRVRAVFMTLEQLAHLQTIAMEAMYQRTGSVQCTNNRLTKTVSCRDGDDVIELNDFKSKWAGADNYDLDAFEQIDGPWPIGHPLPLPKWTNHSKKPLVIEKIWQYEDLCGIIEVTLHRILEETHYNTANNFIDFHKAFKQSKQTDLRQFYQSYVPPINRRHHTCVSLAMEIVSRLGDVAPNLAEHCYLVSCEEAVEAVGPYIENCEENGMEDTVYSLEKEHVLIALKINVANREGLMILDAGYHVSRAVTVMKDQMYPHTGWFIQSNEPHCKREYCYTMSAVSSDFVEWSERTTRGNVEAYELSLVYVERPYRSAVDVTVRRNLVYNFRSLLSRDAKGRVCAGLYFPVSNGGGDSQLTLFYDGPNDSSVKVKQKFSTFKDEEKIPDAVMAHLELLAPQLATTMKDLISLLKSLYEVICDQNFIGQVLSINDEIAVMSADN</sequence>
<name>A0A9Q0NF50_9DIPT</name>
<dbReference type="Proteomes" id="UP001151699">
    <property type="component" value="Chromosome A"/>
</dbReference>
<reference evidence="1" key="1">
    <citation type="submission" date="2022-07" db="EMBL/GenBank/DDBJ databases">
        <authorList>
            <person name="Trinca V."/>
            <person name="Uliana J.V.C."/>
            <person name="Torres T.T."/>
            <person name="Ward R.J."/>
            <person name="Monesi N."/>
        </authorList>
    </citation>
    <scope>NUCLEOTIDE SEQUENCE</scope>
    <source>
        <strain evidence="1">HSMRA1968</strain>
        <tissue evidence="1">Whole embryos</tissue>
    </source>
</reference>
<evidence type="ECO:0000313" key="1">
    <source>
        <dbReference type="EMBL" id="KAJ6649127.1"/>
    </source>
</evidence>
<protein>
    <submittedName>
        <fullName evidence="1">Uncharacterized protein</fullName>
    </submittedName>
</protein>
<comment type="caution">
    <text evidence="1">The sequence shown here is derived from an EMBL/GenBank/DDBJ whole genome shotgun (WGS) entry which is preliminary data.</text>
</comment>
<keyword evidence="2" id="KW-1185">Reference proteome</keyword>
<gene>
    <name evidence="1" type="ORF">Bhyg_04360</name>
</gene>
<evidence type="ECO:0000313" key="2">
    <source>
        <dbReference type="Proteomes" id="UP001151699"/>
    </source>
</evidence>
<dbReference type="AlphaFoldDB" id="A0A9Q0NF50"/>
<dbReference type="OrthoDB" id="7458733at2759"/>
<accession>A0A9Q0NF50</accession>
<organism evidence="1 2">
    <name type="scientific">Pseudolycoriella hygida</name>
    <dbReference type="NCBI Taxonomy" id="35572"/>
    <lineage>
        <taxon>Eukaryota</taxon>
        <taxon>Metazoa</taxon>
        <taxon>Ecdysozoa</taxon>
        <taxon>Arthropoda</taxon>
        <taxon>Hexapoda</taxon>
        <taxon>Insecta</taxon>
        <taxon>Pterygota</taxon>
        <taxon>Neoptera</taxon>
        <taxon>Endopterygota</taxon>
        <taxon>Diptera</taxon>
        <taxon>Nematocera</taxon>
        <taxon>Sciaroidea</taxon>
        <taxon>Sciaridae</taxon>
        <taxon>Pseudolycoriella</taxon>
    </lineage>
</organism>